<accession>A0A430PZ36</accession>
<dbReference type="InterPro" id="IPR016024">
    <property type="entry name" value="ARM-type_fold"/>
</dbReference>
<dbReference type="InterPro" id="IPR001494">
    <property type="entry name" value="Importin-beta_N"/>
</dbReference>
<dbReference type="AlphaFoldDB" id="A0A430PZ36"/>
<dbReference type="GO" id="GO:0005829">
    <property type="term" value="C:cytosol"/>
    <property type="evidence" value="ECO:0007669"/>
    <property type="project" value="TreeGrafter"/>
</dbReference>
<dbReference type="InterPro" id="IPR013713">
    <property type="entry name" value="XPO2_central"/>
</dbReference>
<evidence type="ECO:0000256" key="2">
    <source>
        <dbReference type="ARBA" id="ARBA00004496"/>
    </source>
</evidence>
<dbReference type="InterPro" id="IPR011989">
    <property type="entry name" value="ARM-like"/>
</dbReference>
<dbReference type="SMART" id="SM00913">
    <property type="entry name" value="IBN_N"/>
    <property type="match status" value="1"/>
</dbReference>
<keyword evidence="4" id="KW-0963">Cytoplasm</keyword>
<dbReference type="STRING" id="6184.A0A430PZ36"/>
<comment type="caution">
    <text evidence="8">The sequence shown here is derived from an EMBL/GenBank/DDBJ whole genome shotgun (WGS) entry which is preliminary data.</text>
</comment>
<feature type="domain" description="Importin N-terminal" evidence="7">
    <location>
        <begin position="27"/>
        <end position="101"/>
    </location>
</feature>
<dbReference type="GO" id="GO:0006606">
    <property type="term" value="P:protein import into nucleus"/>
    <property type="evidence" value="ECO:0007669"/>
    <property type="project" value="TreeGrafter"/>
</dbReference>
<dbReference type="Pfam" id="PF03810">
    <property type="entry name" value="IBN_N"/>
    <property type="match status" value="1"/>
</dbReference>
<dbReference type="Proteomes" id="UP000290809">
    <property type="component" value="Unassembled WGS sequence"/>
</dbReference>
<dbReference type="GO" id="GO:0006611">
    <property type="term" value="P:protein export from nucleus"/>
    <property type="evidence" value="ECO:0007669"/>
    <property type="project" value="TreeGrafter"/>
</dbReference>
<dbReference type="SUPFAM" id="SSF48371">
    <property type="entry name" value="ARM repeat"/>
    <property type="match status" value="2"/>
</dbReference>
<dbReference type="PROSITE" id="PS50166">
    <property type="entry name" value="IMPORTIN_B_NT"/>
    <property type="match status" value="1"/>
</dbReference>
<dbReference type="EMBL" id="QMKO01003973">
    <property type="protein sequence ID" value="RTG80646.1"/>
    <property type="molecule type" value="Genomic_DNA"/>
</dbReference>
<keyword evidence="6" id="KW-0539">Nucleus</keyword>
<evidence type="ECO:0000256" key="6">
    <source>
        <dbReference type="ARBA" id="ARBA00023242"/>
    </source>
</evidence>
<dbReference type="Pfam" id="PF08506">
    <property type="entry name" value="Cse1"/>
    <property type="match status" value="1"/>
</dbReference>
<dbReference type="GO" id="GO:0005049">
    <property type="term" value="F:nuclear export signal receptor activity"/>
    <property type="evidence" value="ECO:0007669"/>
    <property type="project" value="TreeGrafter"/>
</dbReference>
<keyword evidence="3" id="KW-0813">Transport</keyword>
<protein>
    <submittedName>
        <fullName evidence="8">Exportin-2 (Importin alpha re-exporter)</fullName>
    </submittedName>
</protein>
<evidence type="ECO:0000256" key="1">
    <source>
        <dbReference type="ARBA" id="ARBA00004123"/>
    </source>
</evidence>
<reference evidence="8 9" key="1">
    <citation type="journal article" date="2019" name="PLoS Pathog.">
        <title>Genome sequence of the bovine parasite Schistosoma bovis Tanzania.</title>
        <authorList>
            <person name="Oey H."/>
            <person name="Zakrzewski M."/>
            <person name="Gobert G."/>
            <person name="Gravermann K."/>
            <person name="Stoye J."/>
            <person name="Jones M."/>
            <person name="Mcmanus D."/>
            <person name="Krause L."/>
        </authorList>
    </citation>
    <scope>NUCLEOTIDE SEQUENCE [LARGE SCALE GENOMIC DNA]</scope>
    <source>
        <strain evidence="8 9">TAN1997</strain>
    </source>
</reference>
<organism evidence="8 9">
    <name type="scientific">Schistosoma bovis</name>
    <name type="common">Blood fluke</name>
    <dbReference type="NCBI Taxonomy" id="6184"/>
    <lineage>
        <taxon>Eukaryota</taxon>
        <taxon>Metazoa</taxon>
        <taxon>Spiralia</taxon>
        <taxon>Lophotrochozoa</taxon>
        <taxon>Platyhelminthes</taxon>
        <taxon>Trematoda</taxon>
        <taxon>Digenea</taxon>
        <taxon>Strigeidida</taxon>
        <taxon>Schistosomatoidea</taxon>
        <taxon>Schistosomatidae</taxon>
        <taxon>Schistosoma</taxon>
    </lineage>
</organism>
<keyword evidence="5" id="KW-0653">Protein transport</keyword>
<comment type="subcellular location">
    <subcellularLocation>
        <location evidence="2">Cytoplasm</location>
    </subcellularLocation>
    <subcellularLocation>
        <location evidence="1">Nucleus</location>
    </subcellularLocation>
</comment>
<evidence type="ECO:0000259" key="7">
    <source>
        <dbReference type="PROSITE" id="PS50166"/>
    </source>
</evidence>
<evidence type="ECO:0000313" key="8">
    <source>
        <dbReference type="EMBL" id="RTG80646.1"/>
    </source>
</evidence>
<sequence>MDPSFINELTNCLQHTVSPERETRRSAEAYLKAVELRPSYCLCLLHILQDPNVPSPTRIAAAITLKNFIKNHWQVDSDETDRIHTSDRDGLRNQIIGAMLSVAGNIQSQLSEAISTIWREDFPEKWPNLIPELVQRMAQLGADLNMVHGVLYTAHTLFKRYRHECAGPDLYREMKLVIGQFGAPLTELAKDLPEFFEDNMQDWMTFFRSLLQLNASTLNLTNETNENNNATVLVEQIKSQICDNASLYASKYEPEFASYLPGFVTDVWEMLLGTSAQTKYDLLIGNAIGFLSCVISRPQHRHLFENPETLQKLCEKVILPNMHFRALDEELFTENPDEYIRLDLEGSNAQTRRRAACNLVHVLCEAFEGAVVTNFATYIEHLLNEYTNTPNGGAWTSKDAALLLVTSVASRGKTEKLIGNAIGFLSCVISRPQHRHLFENPETLQKLCEKVILPNMHFRALDEELFTENPDEYIRLDLEGSNAQTRRRAACNLVHVLCEAFEGAVVTNFATYIEHLLNEYTNTPNGGAWTSKDAALLLVTSVASRGKTEKV</sequence>
<evidence type="ECO:0000256" key="3">
    <source>
        <dbReference type="ARBA" id="ARBA00022448"/>
    </source>
</evidence>
<dbReference type="GO" id="GO:0005635">
    <property type="term" value="C:nuclear envelope"/>
    <property type="evidence" value="ECO:0007669"/>
    <property type="project" value="TreeGrafter"/>
</dbReference>
<proteinExistence type="predicted"/>
<gene>
    <name evidence="8" type="ORF">DC041_0009822</name>
</gene>
<name>A0A430PZ36_SCHBO</name>
<evidence type="ECO:0000256" key="5">
    <source>
        <dbReference type="ARBA" id="ARBA00022927"/>
    </source>
</evidence>
<dbReference type="PANTHER" id="PTHR10997">
    <property type="entry name" value="IMPORTIN-7, 8, 11"/>
    <property type="match status" value="1"/>
</dbReference>
<keyword evidence="9" id="KW-1185">Reference proteome</keyword>
<dbReference type="GO" id="GO:0031267">
    <property type="term" value="F:small GTPase binding"/>
    <property type="evidence" value="ECO:0007669"/>
    <property type="project" value="InterPro"/>
</dbReference>
<dbReference type="Gene3D" id="1.25.10.10">
    <property type="entry name" value="Leucine-rich Repeat Variant"/>
    <property type="match status" value="2"/>
</dbReference>
<dbReference type="PANTHER" id="PTHR10997:SF8">
    <property type="entry name" value="EXPORTIN-2"/>
    <property type="match status" value="1"/>
</dbReference>
<evidence type="ECO:0000256" key="4">
    <source>
        <dbReference type="ARBA" id="ARBA00022490"/>
    </source>
</evidence>
<evidence type="ECO:0000313" key="9">
    <source>
        <dbReference type="Proteomes" id="UP000290809"/>
    </source>
</evidence>